<dbReference type="EMBL" id="QTSX02004300">
    <property type="protein sequence ID" value="KAJ9066232.1"/>
    <property type="molecule type" value="Genomic_DNA"/>
</dbReference>
<accession>A0ACC2SV09</accession>
<comment type="caution">
    <text evidence="1">The sequence shown here is derived from an EMBL/GenBank/DDBJ whole genome shotgun (WGS) entry which is preliminary data.</text>
</comment>
<organism evidence="1 2">
    <name type="scientific">Entomophthora muscae</name>
    <dbReference type="NCBI Taxonomy" id="34485"/>
    <lineage>
        <taxon>Eukaryota</taxon>
        <taxon>Fungi</taxon>
        <taxon>Fungi incertae sedis</taxon>
        <taxon>Zoopagomycota</taxon>
        <taxon>Entomophthoromycotina</taxon>
        <taxon>Entomophthoromycetes</taxon>
        <taxon>Entomophthorales</taxon>
        <taxon>Entomophthoraceae</taxon>
        <taxon>Entomophthora</taxon>
    </lineage>
</organism>
<name>A0ACC2SV09_9FUNG</name>
<reference evidence="1" key="1">
    <citation type="submission" date="2022-04" db="EMBL/GenBank/DDBJ databases">
        <title>Genome of the entomopathogenic fungus Entomophthora muscae.</title>
        <authorList>
            <person name="Elya C."/>
            <person name="Lovett B.R."/>
            <person name="Lee E."/>
            <person name="Macias A.M."/>
            <person name="Hajek A.E."/>
            <person name="De Bivort B.L."/>
            <person name="Kasson M.T."/>
            <person name="De Fine Licht H.H."/>
            <person name="Stajich J.E."/>
        </authorList>
    </citation>
    <scope>NUCLEOTIDE SEQUENCE</scope>
    <source>
        <strain evidence="1">Berkeley</strain>
    </source>
</reference>
<evidence type="ECO:0000313" key="2">
    <source>
        <dbReference type="Proteomes" id="UP001165960"/>
    </source>
</evidence>
<sequence length="213" mass="23900">MRELNNLINKGNLIGTAKKPKKATESQITKAYSIMLDLLQRDPKLPLTQVQKQLANHNIWVSKSMVQLWMYEKVASIQVLTNFASNQWDGAEDSPYDPTIESTLVQCLTSLSYDVMFISYYNLSIAFDDFGTQGKAAIKNGRKKVKKGTFIGEFLAVSAKGFVNYWTKPDFINGYSHSHILGGLLNSWDGLCCVLGRSTDTQQGIITLELDLY</sequence>
<evidence type="ECO:0000313" key="1">
    <source>
        <dbReference type="EMBL" id="KAJ9066232.1"/>
    </source>
</evidence>
<proteinExistence type="predicted"/>
<gene>
    <name evidence="1" type="ORF">DSO57_1011561</name>
</gene>
<keyword evidence="2" id="KW-1185">Reference proteome</keyword>
<dbReference type="Proteomes" id="UP001165960">
    <property type="component" value="Unassembled WGS sequence"/>
</dbReference>
<protein>
    <submittedName>
        <fullName evidence="1">Uncharacterized protein</fullName>
    </submittedName>
</protein>